<reference evidence="2 3" key="1">
    <citation type="submission" date="2017-12" db="EMBL/GenBank/DDBJ databases">
        <title>Isolation and characterization of estrogens degradatiion strain Microbacterium hominis SJTG1.</title>
        <authorList>
            <person name="Xiong W."/>
            <person name="Yin C."/>
            <person name="Zheng D."/>
            <person name="Liang R."/>
        </authorList>
    </citation>
    <scope>NUCLEOTIDE SEQUENCE [LARGE SCALE GENOMIC DNA]</scope>
    <source>
        <strain evidence="2 3">SJTG1</strain>
    </source>
</reference>
<dbReference type="EMBL" id="CP025299">
    <property type="protein sequence ID" value="AUG30532.1"/>
    <property type="molecule type" value="Genomic_DNA"/>
</dbReference>
<gene>
    <name evidence="2" type="ORF">CXR34_14390</name>
</gene>
<keyword evidence="1" id="KW-1133">Transmembrane helix</keyword>
<protein>
    <submittedName>
        <fullName evidence="2">Uncharacterized protein</fullName>
    </submittedName>
</protein>
<feature type="transmembrane region" description="Helical" evidence="1">
    <location>
        <begin position="5"/>
        <end position="25"/>
    </location>
</feature>
<feature type="transmembrane region" description="Helical" evidence="1">
    <location>
        <begin position="73"/>
        <end position="97"/>
    </location>
</feature>
<keyword evidence="1" id="KW-0472">Membrane</keyword>
<dbReference type="Proteomes" id="UP000233276">
    <property type="component" value="Chromosome"/>
</dbReference>
<evidence type="ECO:0000256" key="1">
    <source>
        <dbReference type="SAM" id="Phobius"/>
    </source>
</evidence>
<proteinExistence type="predicted"/>
<accession>A0A2K9DCC3</accession>
<evidence type="ECO:0000313" key="2">
    <source>
        <dbReference type="EMBL" id="AUG30532.1"/>
    </source>
</evidence>
<dbReference type="KEGG" id="mhos:CXR34_14390"/>
<feature type="transmembrane region" description="Helical" evidence="1">
    <location>
        <begin position="31"/>
        <end position="52"/>
    </location>
</feature>
<dbReference type="AlphaFoldDB" id="A0A2K9DCC3"/>
<name>A0A2K9DCC3_9MICO</name>
<keyword evidence="1" id="KW-0812">Transmembrane</keyword>
<dbReference type="RefSeq" id="WP_101306783.1">
    <property type="nucleotide sequence ID" value="NZ_CP025299.1"/>
</dbReference>
<organism evidence="2 3">
    <name type="scientific">Microbacterium hominis</name>
    <dbReference type="NCBI Taxonomy" id="162426"/>
    <lineage>
        <taxon>Bacteria</taxon>
        <taxon>Bacillati</taxon>
        <taxon>Actinomycetota</taxon>
        <taxon>Actinomycetes</taxon>
        <taxon>Micrococcales</taxon>
        <taxon>Microbacteriaceae</taxon>
        <taxon>Microbacterium</taxon>
    </lineage>
</organism>
<sequence>MKAWIVRFASLYAFNLVVLLLIGLLTPARVGVAAIWASVVLSLAEIVVKPIAEKGFRSAAARSASERTRAGEALVQGAIVLAVAAIVWVITLLLTRVNAGGSWFWASVLPPIIIAIGWLVYAKIDERIEARAGRYYDRAAERLGRKE</sequence>
<feature type="transmembrane region" description="Helical" evidence="1">
    <location>
        <begin position="103"/>
        <end position="121"/>
    </location>
</feature>
<evidence type="ECO:0000313" key="3">
    <source>
        <dbReference type="Proteomes" id="UP000233276"/>
    </source>
</evidence>